<dbReference type="GeneID" id="116297049"/>
<name>A0A6P8I7L4_ACTTE</name>
<protein>
    <submittedName>
        <fullName evidence="2">Uncharacterized protein LOC116297049 isoform X2</fullName>
    </submittedName>
</protein>
<gene>
    <name evidence="2" type="primary">LOC116297049</name>
</gene>
<keyword evidence="1" id="KW-1185">Reference proteome</keyword>
<evidence type="ECO:0000313" key="1">
    <source>
        <dbReference type="Proteomes" id="UP000515163"/>
    </source>
</evidence>
<dbReference type="RefSeq" id="XP_031561047.1">
    <property type="nucleotide sequence ID" value="XM_031705187.1"/>
</dbReference>
<dbReference type="OrthoDB" id="8903066at2759"/>
<dbReference type="Proteomes" id="UP000515163">
    <property type="component" value="Unplaced"/>
</dbReference>
<proteinExistence type="predicted"/>
<evidence type="ECO:0000313" key="2">
    <source>
        <dbReference type="RefSeq" id="XP_031561047.1"/>
    </source>
</evidence>
<organism evidence="1 2">
    <name type="scientific">Actinia tenebrosa</name>
    <name type="common">Australian red waratah sea anemone</name>
    <dbReference type="NCBI Taxonomy" id="6105"/>
    <lineage>
        <taxon>Eukaryota</taxon>
        <taxon>Metazoa</taxon>
        <taxon>Cnidaria</taxon>
        <taxon>Anthozoa</taxon>
        <taxon>Hexacorallia</taxon>
        <taxon>Actiniaria</taxon>
        <taxon>Actiniidae</taxon>
        <taxon>Actinia</taxon>
    </lineage>
</organism>
<dbReference type="AlphaFoldDB" id="A0A6P8I7L4"/>
<reference evidence="2" key="1">
    <citation type="submission" date="2025-08" db="UniProtKB">
        <authorList>
            <consortium name="RefSeq"/>
        </authorList>
    </citation>
    <scope>IDENTIFICATION</scope>
    <source>
        <tissue evidence="2">Tentacle</tissue>
    </source>
</reference>
<sequence length="166" mass="19838">MAVKTVKLAPADERFKREFPKIWEYRYGDRKELSHWSKHELPLIQLIGKLDTDHWTKLKRRHQTFYTSMDPRSKLNQTSVNDLPKPHGGIQQHYYDQSRNRAEHLLQGIKLHEDSHLYITNTLRMALNSGWKETLMLTRYLFVPSIHLVRSTRYMDLAMHLVTRLS</sequence>
<accession>A0A6P8I7L4</accession>